<evidence type="ECO:0000256" key="19">
    <source>
        <dbReference type="ARBA" id="ARBA00043704"/>
    </source>
</evidence>
<comment type="catalytic activity">
    <reaction evidence="20">
        <text>a 3-acyl-sn-glycerol + an acyl-CoA = a 1,3-diacyl-sn-glycerol + CoA</text>
        <dbReference type="Rhea" id="RHEA:77555"/>
        <dbReference type="ChEBI" id="CHEBI:57287"/>
        <dbReference type="ChEBI" id="CHEBI:58342"/>
        <dbReference type="ChEBI" id="CHEBI:64760"/>
        <dbReference type="ChEBI" id="CHEBI:77272"/>
    </reaction>
    <physiologicalReaction direction="left-to-right" evidence="20">
        <dbReference type="Rhea" id="RHEA:77556"/>
    </physiologicalReaction>
</comment>
<dbReference type="GeneTree" id="ENSGT01030000234582"/>
<comment type="pathway">
    <text evidence="3">Lipid metabolism.</text>
</comment>
<evidence type="ECO:0000256" key="10">
    <source>
        <dbReference type="ARBA" id="ARBA00022989"/>
    </source>
</evidence>
<dbReference type="EC" id="2.3.1.-" evidence="22"/>
<dbReference type="CDD" id="cd07987">
    <property type="entry name" value="LPLAT_MGAT-like"/>
    <property type="match status" value="1"/>
</dbReference>
<gene>
    <name evidence="23" type="primary">MOGAT1</name>
</gene>
<comment type="catalytic activity">
    <reaction evidence="15">
        <text>a 2-acylglycerol + an acyl-CoA = a 1,2-diacyl-sn-glycerol + CoA</text>
        <dbReference type="Rhea" id="RHEA:32947"/>
        <dbReference type="ChEBI" id="CHEBI:17389"/>
        <dbReference type="ChEBI" id="CHEBI:17815"/>
        <dbReference type="ChEBI" id="CHEBI:57287"/>
        <dbReference type="ChEBI" id="CHEBI:58342"/>
    </reaction>
    <physiologicalReaction direction="left-to-right" evidence="15">
        <dbReference type="Rhea" id="RHEA:32948"/>
    </physiologicalReaction>
</comment>
<comment type="catalytic activity">
    <reaction evidence="17">
        <text>a 1-acylglycerol + an acyl-CoA = a 1,3-diacylglycerol + CoA</text>
        <dbReference type="Rhea" id="RHEA:77571"/>
        <dbReference type="ChEBI" id="CHEBI:35759"/>
        <dbReference type="ChEBI" id="CHEBI:47777"/>
        <dbReference type="ChEBI" id="CHEBI:57287"/>
        <dbReference type="ChEBI" id="CHEBI:58342"/>
    </reaction>
    <physiologicalReaction direction="left-to-right" evidence="17">
        <dbReference type="Rhea" id="RHEA:77572"/>
    </physiologicalReaction>
</comment>
<comment type="catalytic activity">
    <reaction evidence="19">
        <text>a 2-acylglycerol + an acyl-CoA = a 1,2-diacylglycerol + CoA</text>
        <dbReference type="Rhea" id="RHEA:16741"/>
        <dbReference type="ChEBI" id="CHEBI:17389"/>
        <dbReference type="ChEBI" id="CHEBI:49172"/>
        <dbReference type="ChEBI" id="CHEBI:57287"/>
        <dbReference type="ChEBI" id="CHEBI:58342"/>
        <dbReference type="EC" id="2.3.1.22"/>
    </reaction>
    <physiologicalReaction direction="left-to-right" evidence="19">
        <dbReference type="Rhea" id="RHEA:16742"/>
    </physiologicalReaction>
</comment>
<evidence type="ECO:0000313" key="24">
    <source>
        <dbReference type="Proteomes" id="UP000028761"/>
    </source>
</evidence>
<dbReference type="Bgee" id="ENSPANG00000026223">
    <property type="expression patterns" value="Expressed in smooth muscle tissue and 36 other cell types or tissues"/>
</dbReference>
<keyword evidence="7 22" id="KW-0812">Transmembrane</keyword>
<evidence type="ECO:0000256" key="6">
    <source>
        <dbReference type="ARBA" id="ARBA00022679"/>
    </source>
</evidence>
<dbReference type="eggNOG" id="KOG0831">
    <property type="taxonomic scope" value="Eukaryota"/>
</dbReference>
<keyword evidence="5" id="KW-0444">Lipid biosynthesis</keyword>
<accession>A0A096N0P3</accession>
<keyword evidence="8" id="KW-0319">Glycerol metabolism</keyword>
<keyword evidence="13" id="KW-0325">Glycoprotein</keyword>
<evidence type="ECO:0000256" key="13">
    <source>
        <dbReference type="ARBA" id="ARBA00023180"/>
    </source>
</evidence>
<comment type="pathway">
    <text evidence="2">Glycerolipid metabolism; triacylglycerol biosynthesis.</text>
</comment>
<evidence type="ECO:0000256" key="3">
    <source>
        <dbReference type="ARBA" id="ARBA00005189"/>
    </source>
</evidence>
<evidence type="ECO:0000256" key="7">
    <source>
        <dbReference type="ARBA" id="ARBA00022692"/>
    </source>
</evidence>
<keyword evidence="11" id="KW-0443">Lipid metabolism</keyword>
<dbReference type="PANTHER" id="PTHR12317">
    <property type="entry name" value="DIACYLGLYCEROL O-ACYLTRANSFERASE"/>
    <property type="match status" value="1"/>
</dbReference>
<sequence>MGWLPAAPSPRPSCPMRCALASALARQPMRPGPRQLLRGQGAGPALARGACDWLPPASAEPALLPRAKLGPRPLPSLCLLLSAQPVPSEGPGSGRALSTGAAEQRGCRRQWLAQSSPGWAMKVEFAPLNIPLARRLQTVAVLQWVLYFVLLGQMSIAITVMLIIHNYWFLYIPYLTWLYFDWHTPEQGGRRSSWIKNWTLWKHFKDYFPIHLIKTQDLDPSHNYIFGFHPHGILAAGAFGNFSTNYSDFKELFPGFTSYLHVLPLWFWCPVFREYMMSIGLVSVSKKSVSYVVSKEGGGNISVIVLGGAKESLDAHPGKFTLFIRQRKGFVKIALTHGASLVPVFSFGENELFKQVDNPEGSWIRTVQDKLQKIMGFALPLFHARGVFQYNFGLMPYRKAIHTVVGRPIPVRQILHPTEEQIEELHQTYMEELTKLFEEHKGKYGIPEHETLVLK</sequence>
<comment type="catalytic activity">
    <reaction evidence="16">
        <text>a 2-acylglycerol + an acyl-CoA = a 2,3-diacyl-sn-glycerol + CoA</text>
        <dbReference type="Rhea" id="RHEA:38467"/>
        <dbReference type="ChEBI" id="CHEBI:17389"/>
        <dbReference type="ChEBI" id="CHEBI:57287"/>
        <dbReference type="ChEBI" id="CHEBI:58342"/>
        <dbReference type="ChEBI" id="CHEBI:75524"/>
    </reaction>
    <physiologicalReaction direction="left-to-right" evidence="16">
        <dbReference type="Rhea" id="RHEA:38468"/>
    </physiologicalReaction>
</comment>
<evidence type="ECO:0000256" key="15">
    <source>
        <dbReference type="ARBA" id="ARBA00043656"/>
    </source>
</evidence>
<evidence type="ECO:0000313" key="23">
    <source>
        <dbReference type="Ensembl" id="ENSPANP00000005831.3"/>
    </source>
</evidence>
<feature type="transmembrane region" description="Helical" evidence="22">
    <location>
        <begin position="144"/>
        <end position="168"/>
    </location>
</feature>
<keyword evidence="10 22" id="KW-1133">Transmembrane helix</keyword>
<dbReference type="Ensembl" id="ENSPANT00000026945.3">
    <property type="protein sequence ID" value="ENSPANP00000005831.3"/>
    <property type="gene ID" value="ENSPANG00000026223.3"/>
</dbReference>
<comment type="caution">
    <text evidence="22">Lacks conserved residue(s) required for the propagation of feature annotation.</text>
</comment>
<dbReference type="GO" id="GO:0005789">
    <property type="term" value="C:endoplasmic reticulum membrane"/>
    <property type="evidence" value="ECO:0007669"/>
    <property type="project" value="UniProtKB-SubCell"/>
</dbReference>
<comment type="subcellular location">
    <subcellularLocation>
        <location evidence="1 22">Endoplasmic reticulum membrane</location>
        <topology evidence="1 22">Multi-pass membrane protein</topology>
    </subcellularLocation>
</comment>
<keyword evidence="6 22" id="KW-0808">Transferase</keyword>
<evidence type="ECO:0000256" key="2">
    <source>
        <dbReference type="ARBA" id="ARBA00004771"/>
    </source>
</evidence>
<organism evidence="23 24">
    <name type="scientific">Papio anubis</name>
    <name type="common">Olive baboon</name>
    <dbReference type="NCBI Taxonomy" id="9555"/>
    <lineage>
        <taxon>Eukaryota</taxon>
        <taxon>Metazoa</taxon>
        <taxon>Chordata</taxon>
        <taxon>Craniata</taxon>
        <taxon>Vertebrata</taxon>
        <taxon>Euteleostomi</taxon>
        <taxon>Mammalia</taxon>
        <taxon>Eutheria</taxon>
        <taxon>Euarchontoglires</taxon>
        <taxon>Primates</taxon>
        <taxon>Haplorrhini</taxon>
        <taxon>Catarrhini</taxon>
        <taxon>Cercopithecidae</taxon>
        <taxon>Cercopithecinae</taxon>
        <taxon>Papio</taxon>
    </lineage>
</organism>
<dbReference type="GO" id="GO:0003846">
    <property type="term" value="F:2-acylglycerol O-acyltransferase activity"/>
    <property type="evidence" value="ECO:0007669"/>
    <property type="project" value="UniProtKB-EC"/>
</dbReference>
<dbReference type="GO" id="GO:0006651">
    <property type="term" value="P:diacylglycerol biosynthetic process"/>
    <property type="evidence" value="ECO:0007669"/>
    <property type="project" value="Ensembl"/>
</dbReference>
<comment type="catalytic activity">
    <reaction evidence="18">
        <text>a 1-acylglycerol + an acyl-CoA = a 1,2-diacylglycerol + CoA</text>
        <dbReference type="Rhea" id="RHEA:39943"/>
        <dbReference type="ChEBI" id="CHEBI:35759"/>
        <dbReference type="ChEBI" id="CHEBI:49172"/>
        <dbReference type="ChEBI" id="CHEBI:57287"/>
        <dbReference type="ChEBI" id="CHEBI:58342"/>
    </reaction>
    <physiologicalReaction direction="left-to-right" evidence="18">
        <dbReference type="Rhea" id="RHEA:39944"/>
    </physiologicalReaction>
</comment>
<proteinExistence type="inferred from homology"/>
<evidence type="ECO:0000256" key="16">
    <source>
        <dbReference type="ARBA" id="ARBA00043663"/>
    </source>
</evidence>
<comment type="similarity">
    <text evidence="4 22">Belongs to the diacylglycerol acyltransferase family.</text>
</comment>
<dbReference type="Proteomes" id="UP000028761">
    <property type="component" value="Chromosome 10"/>
</dbReference>
<evidence type="ECO:0000256" key="17">
    <source>
        <dbReference type="ARBA" id="ARBA00043685"/>
    </source>
</evidence>
<dbReference type="AlphaFoldDB" id="A0A096N0P3"/>
<evidence type="ECO:0000256" key="21">
    <source>
        <dbReference type="ARBA" id="ARBA00049073"/>
    </source>
</evidence>
<protein>
    <recommendedName>
        <fullName evidence="22">Acyltransferase</fullName>
        <ecNumber evidence="22">2.3.1.-</ecNumber>
    </recommendedName>
</protein>
<dbReference type="GO" id="GO:0004144">
    <property type="term" value="F:diacylglycerol O-acyltransferase activity"/>
    <property type="evidence" value="ECO:0007669"/>
    <property type="project" value="Ensembl"/>
</dbReference>
<evidence type="ECO:0000256" key="18">
    <source>
        <dbReference type="ARBA" id="ARBA00043696"/>
    </source>
</evidence>
<keyword evidence="9 22" id="KW-0256">Endoplasmic reticulum</keyword>
<dbReference type="PANTHER" id="PTHR12317:SF26">
    <property type="entry name" value="2-ACYLGLYCEROL O-ACYLTRANSFERASE 1"/>
    <property type="match status" value="1"/>
</dbReference>
<dbReference type="GO" id="GO:0019432">
    <property type="term" value="P:triglyceride biosynthetic process"/>
    <property type="evidence" value="ECO:0007669"/>
    <property type="project" value="TreeGrafter"/>
</dbReference>
<evidence type="ECO:0000256" key="14">
    <source>
        <dbReference type="ARBA" id="ARBA00023315"/>
    </source>
</evidence>
<evidence type="ECO:0000256" key="1">
    <source>
        <dbReference type="ARBA" id="ARBA00004477"/>
    </source>
</evidence>
<evidence type="ECO:0000256" key="8">
    <source>
        <dbReference type="ARBA" id="ARBA00022798"/>
    </source>
</evidence>
<dbReference type="OMA" id="WIKNWTL"/>
<reference evidence="23" key="3">
    <citation type="submission" date="2025-09" db="UniProtKB">
        <authorList>
            <consortium name="Ensembl"/>
        </authorList>
    </citation>
    <scope>IDENTIFICATION</scope>
</reference>
<dbReference type="STRING" id="9555.ENSPANP00000005831"/>
<evidence type="ECO:0000256" key="11">
    <source>
        <dbReference type="ARBA" id="ARBA00023098"/>
    </source>
</evidence>
<dbReference type="InterPro" id="IPR007130">
    <property type="entry name" value="DAGAT"/>
</dbReference>
<keyword evidence="12 22" id="KW-0472">Membrane</keyword>
<keyword evidence="14" id="KW-0012">Acyltransferase</keyword>
<dbReference type="Pfam" id="PF03982">
    <property type="entry name" value="DAGAT"/>
    <property type="match status" value="1"/>
</dbReference>
<evidence type="ECO:0000256" key="4">
    <source>
        <dbReference type="ARBA" id="ARBA00005420"/>
    </source>
</evidence>
<reference evidence="23 24" key="1">
    <citation type="submission" date="2012-03" db="EMBL/GenBank/DDBJ databases">
        <title>Whole Genome Assembly of Papio anubis.</title>
        <authorList>
            <person name="Liu Y.L."/>
            <person name="Abraham K.A."/>
            <person name="Akbar H.A."/>
            <person name="Ali S.A."/>
            <person name="Anosike U.A."/>
            <person name="Aqrawi P.A."/>
            <person name="Arias F.A."/>
            <person name="Attaway T.A."/>
            <person name="Awwad R.A."/>
            <person name="Babu C.B."/>
            <person name="Bandaranaike D.B."/>
            <person name="Battles P.B."/>
            <person name="Bell A.B."/>
            <person name="Beltran B.B."/>
            <person name="Berhane-Mersha D.B."/>
            <person name="Bess C.B."/>
            <person name="Bickham C.B."/>
            <person name="Bolden T.B."/>
            <person name="Carter K.C."/>
            <person name="Chau D.C."/>
            <person name="Chavez A.C."/>
            <person name="Clerc-Blankenburg K.C."/>
            <person name="Coyle M.C."/>
            <person name="Dao M.D."/>
            <person name="Davila M.L.D."/>
            <person name="Davy-Carroll L.D."/>
            <person name="Denson S.D."/>
            <person name="Dinh H.D."/>
            <person name="Fernandez S.F."/>
            <person name="Fernando P.F."/>
            <person name="Forbes L.F."/>
            <person name="Francis C.F."/>
            <person name="Francisco L.F."/>
            <person name="Fu Q.F."/>
            <person name="Garcia-Iii R.G."/>
            <person name="Garrett T.G."/>
            <person name="Gross S.G."/>
            <person name="Gubbala S.G."/>
            <person name="Hirani K.H."/>
            <person name="Hogues M.H."/>
            <person name="Hollins B.H."/>
            <person name="Jackson L.J."/>
            <person name="Javaid M.J."/>
            <person name="Jhangiani S.J."/>
            <person name="Johnson A.J."/>
            <person name="Johnson B.J."/>
            <person name="Jones J.J."/>
            <person name="Joshi V.J."/>
            <person name="Kalu J.K."/>
            <person name="Khan N.K."/>
            <person name="Korchina V.K."/>
            <person name="Kovar C.K."/>
            <person name="Lago L.L."/>
            <person name="Lara F.L."/>
            <person name="Le T.-K.L."/>
            <person name="Lee S.L."/>
            <person name="Legall-Iii F.L."/>
            <person name="Lemon S.L."/>
            <person name="Liu J.L."/>
            <person name="Liu Y.-S.L."/>
            <person name="Liyanage D.L."/>
            <person name="Lopez J.L."/>
            <person name="Lorensuhewa L.L."/>
            <person name="Mata R.M."/>
            <person name="Mathew T.M."/>
            <person name="Mercado C.M."/>
            <person name="Mercado I.M."/>
            <person name="Morales K.M."/>
            <person name="Morgan M.M."/>
            <person name="Munidasa M.M."/>
            <person name="Ngo D.N."/>
            <person name="Nguyen L.N."/>
            <person name="Nguyen T.N."/>
            <person name="Nguyen N.N."/>
            <person name="Obregon M.O."/>
            <person name="Okwuonu G.O."/>
            <person name="Ongeri F.O."/>
            <person name="Onwere C.O."/>
            <person name="Osifeso I.O."/>
            <person name="Parra A.P."/>
            <person name="Patil S.P."/>
            <person name="Perez A.P."/>
            <person name="Perez Y.P."/>
            <person name="Pham C.P."/>
            <person name="Pu L.-L.P."/>
            <person name="Puazo M.P."/>
            <person name="Quiroz J.Q."/>
            <person name="Rouhana J.R."/>
            <person name="Ruiz M.R."/>
            <person name="Ruiz S.-J.R."/>
            <person name="Saada N.S."/>
            <person name="Santibanez J.S."/>
            <person name="Scheel M.S."/>
            <person name="Schneider B.S."/>
            <person name="Simmons D.S."/>
            <person name="Sisson I.S."/>
            <person name="Tang L.-Y.T."/>
            <person name="Thornton R.T."/>
            <person name="Tisius J.T."/>
            <person name="Toledanes G.T."/>
            <person name="Trejos Z.T."/>
            <person name="Usmani K.U."/>
            <person name="Varghese R.V."/>
            <person name="Vattathil S.V."/>
            <person name="Vee V.V."/>
            <person name="Walker D.W."/>
            <person name="Weissenberger G.W."/>
            <person name="White C.W."/>
            <person name="Williams A.W."/>
            <person name="Woodworth J.W."/>
            <person name="Wright R.W."/>
            <person name="Zhu Y.Z."/>
            <person name="Han Y.H."/>
            <person name="Newsham I.N."/>
            <person name="Nazareth L.N."/>
            <person name="Worley K.W."/>
            <person name="Muzny D.M."/>
            <person name="Rogers J.R."/>
            <person name="Gibbs R.G."/>
        </authorList>
    </citation>
    <scope>NUCLEOTIDE SEQUENCE [LARGE SCALE GENOMIC DNA]</scope>
</reference>
<dbReference type="GO" id="GO:0006071">
    <property type="term" value="P:glycerol metabolic process"/>
    <property type="evidence" value="ECO:0007669"/>
    <property type="project" value="UniProtKB-KW"/>
</dbReference>
<evidence type="ECO:0000256" key="22">
    <source>
        <dbReference type="RuleBase" id="RU367023"/>
    </source>
</evidence>
<comment type="catalytic activity">
    <reaction evidence="21">
        <text>a 1-acyl-sn-glycerol + an acyl-CoA = a 1,3-diacyl-sn-glycerol + CoA</text>
        <dbReference type="Rhea" id="RHEA:77559"/>
        <dbReference type="ChEBI" id="CHEBI:57287"/>
        <dbReference type="ChEBI" id="CHEBI:58342"/>
        <dbReference type="ChEBI" id="CHEBI:64683"/>
        <dbReference type="ChEBI" id="CHEBI:77272"/>
    </reaction>
    <physiologicalReaction direction="left-to-right" evidence="21">
        <dbReference type="Rhea" id="RHEA:77560"/>
    </physiologicalReaction>
</comment>
<evidence type="ECO:0000256" key="20">
    <source>
        <dbReference type="ARBA" id="ARBA00047737"/>
    </source>
</evidence>
<name>A0A096N0P3_PAPAN</name>
<evidence type="ECO:0000256" key="9">
    <source>
        <dbReference type="ARBA" id="ARBA00022824"/>
    </source>
</evidence>
<keyword evidence="24" id="KW-1185">Reference proteome</keyword>
<evidence type="ECO:0000256" key="5">
    <source>
        <dbReference type="ARBA" id="ARBA00022516"/>
    </source>
</evidence>
<dbReference type="HOGENOM" id="CLU_023995_0_1_1"/>
<reference evidence="23" key="2">
    <citation type="submission" date="2025-08" db="UniProtKB">
        <authorList>
            <consortium name="Ensembl"/>
        </authorList>
    </citation>
    <scope>IDENTIFICATION</scope>
</reference>
<evidence type="ECO:0000256" key="12">
    <source>
        <dbReference type="ARBA" id="ARBA00023136"/>
    </source>
</evidence>